<dbReference type="Gene3D" id="3.40.50.720">
    <property type="entry name" value="NAD(P)-binding Rossmann-like Domain"/>
    <property type="match status" value="1"/>
</dbReference>
<reference evidence="3 4" key="1">
    <citation type="submission" date="2018-02" db="EMBL/GenBank/DDBJ databases">
        <title>Genome sequence of Desulfovibrio carbinolicus DSM 3852.</title>
        <authorList>
            <person name="Wilbanks E."/>
            <person name="Skennerton C.T."/>
            <person name="Orphan V.J."/>
        </authorList>
    </citation>
    <scope>NUCLEOTIDE SEQUENCE [LARGE SCALE GENOMIC DNA]</scope>
    <source>
        <strain evidence="3 4">DSM 3852</strain>
    </source>
</reference>
<evidence type="ECO:0000259" key="2">
    <source>
        <dbReference type="Pfam" id="PF13478"/>
    </source>
</evidence>
<sequence length="342" mass="35419">MIELIAAINGRLSRGEALAAVTIVTNEGSTPRTAGSKMLVFADGSIAGTVGGGLGEGMAIAAAKETLSAGPSRLLGIDMTGQASAGADLICGGRMRVFIERIAPDDAAKALFAALAGHLAAGRSCLIVARIGDGTSGRALIAPDGVLGDAVPPEVLEAARKQGRGIAAPICFEVAGVPWMLEPALARDPLYIFGGGHVSRPTCQMAAMVGFGVTVFDDRPEFANPERFPDARETMAYKDLAECFAGRLYEENASVVIVTRGHAQDKDVLALALRTRAGYIGMIGSVGKRDSVYARLRAEGFTAADIARCHSPIGLSIEAETPEEIAVSIVAELIACRAARRG</sequence>
<dbReference type="Pfam" id="PF13478">
    <property type="entry name" value="XdhC_C"/>
    <property type="match status" value="1"/>
</dbReference>
<accession>A0A4P6HQ69</accession>
<dbReference type="InterPro" id="IPR052698">
    <property type="entry name" value="MoCofactor_Util/Proc"/>
</dbReference>
<dbReference type="Pfam" id="PF02625">
    <property type="entry name" value="XdhC_CoxI"/>
    <property type="match status" value="1"/>
</dbReference>
<keyword evidence="4" id="KW-1185">Reference proteome</keyword>
<dbReference type="RefSeq" id="WP_129354815.1">
    <property type="nucleotide sequence ID" value="NZ_CP026538.1"/>
</dbReference>
<dbReference type="KEGG" id="dcb:C3Y92_17420"/>
<evidence type="ECO:0000313" key="4">
    <source>
        <dbReference type="Proteomes" id="UP000293296"/>
    </source>
</evidence>
<proteinExistence type="predicted"/>
<dbReference type="OrthoDB" id="9815497at2"/>
<feature type="domain" description="XdhC Rossmann" evidence="2">
    <location>
        <begin position="190"/>
        <end position="333"/>
    </location>
</feature>
<dbReference type="PANTHER" id="PTHR30388:SF6">
    <property type="entry name" value="XANTHINE DEHYDROGENASE SUBUNIT A-RELATED"/>
    <property type="match status" value="1"/>
</dbReference>
<protein>
    <submittedName>
        <fullName evidence="3">XshC-Cox1-family protein</fullName>
    </submittedName>
</protein>
<organism evidence="3 4">
    <name type="scientific">Solidesulfovibrio carbinolicus</name>
    <dbReference type="NCBI Taxonomy" id="296842"/>
    <lineage>
        <taxon>Bacteria</taxon>
        <taxon>Pseudomonadati</taxon>
        <taxon>Thermodesulfobacteriota</taxon>
        <taxon>Desulfovibrionia</taxon>
        <taxon>Desulfovibrionales</taxon>
        <taxon>Desulfovibrionaceae</taxon>
        <taxon>Solidesulfovibrio</taxon>
    </lineage>
</organism>
<feature type="domain" description="XdhC- CoxI" evidence="1">
    <location>
        <begin position="13"/>
        <end position="75"/>
    </location>
</feature>
<dbReference type="InterPro" id="IPR027051">
    <property type="entry name" value="XdhC_Rossmann_dom"/>
</dbReference>
<dbReference type="Proteomes" id="UP000293296">
    <property type="component" value="Chromosome"/>
</dbReference>
<evidence type="ECO:0000313" key="3">
    <source>
        <dbReference type="EMBL" id="QAZ68916.1"/>
    </source>
</evidence>
<gene>
    <name evidence="3" type="ORF">C3Y92_17420</name>
</gene>
<dbReference type="EMBL" id="CP026538">
    <property type="protein sequence ID" value="QAZ68916.1"/>
    <property type="molecule type" value="Genomic_DNA"/>
</dbReference>
<dbReference type="AlphaFoldDB" id="A0A4P6HQ69"/>
<dbReference type="InterPro" id="IPR003777">
    <property type="entry name" value="XdhC_CoxI"/>
</dbReference>
<dbReference type="PANTHER" id="PTHR30388">
    <property type="entry name" value="ALDEHYDE OXIDOREDUCTASE MOLYBDENUM COFACTOR ASSEMBLY PROTEIN"/>
    <property type="match status" value="1"/>
</dbReference>
<evidence type="ECO:0000259" key="1">
    <source>
        <dbReference type="Pfam" id="PF02625"/>
    </source>
</evidence>
<name>A0A4P6HQ69_9BACT</name>
<dbReference type="NCBIfam" id="NF045664">
    <property type="entry name" value="XdhC_rel_AOR"/>
    <property type="match status" value="1"/>
</dbReference>